<accession>A0ACC8XIG5</accession>
<comment type="caution">
    <text evidence="1">The sequence shown here is derived from an EMBL/GenBank/DDBJ whole genome shotgun (WGS) entry which is preliminary data.</text>
</comment>
<reference evidence="1" key="1">
    <citation type="submission" date="2016-08" db="EMBL/GenBank/DDBJ databases">
        <authorList>
            <person name="Ngugi D.K."/>
            <person name="Miyake S."/>
            <person name="Stingl U."/>
        </authorList>
    </citation>
    <scope>NUCLEOTIDE SEQUENCE</scope>
    <source>
        <strain evidence="1">SCG-D08WGA-EpuloA1</strain>
    </source>
</reference>
<sequence length="364" mass="39047">MDNFVIETFNILHNMPEIGFKEIKTSQFLASELESYGYTVTRNIGTTGVLGVLDSGVPGNKFCLRADMDALPFKKDGNDIYVHACGHDANSAMVLTAAREIAKKGIKSGKLFILFQQAEEKVGSIQMIETGKLDEIEKMVGIHLRPISEAILGEVISGLSHSASYFINIEVEGLTAHAARAYLGVNALEVCVNIINSVNAIKEDVNIPYSVKATQIKTIGNPKNSIPNKCIINFDVRGSNNIVAESIIEKVKKIAYLTADMAGANILNISIEGVPAGDLSSELIPIIESSIAELSLKSLGVKNTSGGEDIHYFSKLKGIKIGYIGLGADVQNGLHTENMSFDKSALPLGVKVLLAVVDKEIGIA</sequence>
<keyword evidence="2" id="KW-1185">Reference proteome</keyword>
<dbReference type="Proteomes" id="UP000188637">
    <property type="component" value="Unassembled WGS sequence"/>
</dbReference>
<organism evidence="1 2">
    <name type="scientific">Candidatus Epulonipiscium fishelsonii</name>
    <dbReference type="NCBI Taxonomy" id="77094"/>
    <lineage>
        <taxon>Bacteria</taxon>
        <taxon>Bacillati</taxon>
        <taxon>Bacillota</taxon>
        <taxon>Clostridia</taxon>
        <taxon>Lachnospirales</taxon>
        <taxon>Lachnospiraceae</taxon>
        <taxon>Candidatus Epulonipiscium</taxon>
    </lineage>
</organism>
<evidence type="ECO:0000313" key="1">
    <source>
        <dbReference type="EMBL" id="ONI45579.1"/>
    </source>
</evidence>
<evidence type="ECO:0000313" key="2">
    <source>
        <dbReference type="Proteomes" id="UP000188637"/>
    </source>
</evidence>
<protein>
    <submittedName>
        <fullName evidence="1">Uncharacterized protein</fullName>
    </submittedName>
</protein>
<dbReference type="EMBL" id="LJHD01000053">
    <property type="protein sequence ID" value="ONI45579.1"/>
    <property type="molecule type" value="Genomic_DNA"/>
</dbReference>
<gene>
    <name evidence="1" type="ORF">AN640_04385</name>
</gene>
<name>A0ACC8XIG5_9FIRM</name>
<proteinExistence type="predicted"/>